<dbReference type="EMBL" id="OC855561">
    <property type="protein sequence ID" value="CAD7622231.1"/>
    <property type="molecule type" value="Genomic_DNA"/>
</dbReference>
<dbReference type="PANTHER" id="PTHR48050">
    <property type="entry name" value="STEROL 3-BETA-GLUCOSYLTRANSFERASE"/>
    <property type="match status" value="1"/>
</dbReference>
<keyword evidence="3" id="KW-1185">Reference proteome</keyword>
<protein>
    <recommendedName>
        <fullName evidence="4">UDP-glycosyltransferase</fullName>
    </recommendedName>
</protein>
<keyword evidence="1" id="KW-0808">Transferase</keyword>
<dbReference type="Pfam" id="PF00201">
    <property type="entry name" value="UDPGT"/>
    <property type="match status" value="1"/>
</dbReference>
<organism evidence="2">
    <name type="scientific">Medioppia subpectinata</name>
    <dbReference type="NCBI Taxonomy" id="1979941"/>
    <lineage>
        <taxon>Eukaryota</taxon>
        <taxon>Metazoa</taxon>
        <taxon>Ecdysozoa</taxon>
        <taxon>Arthropoda</taxon>
        <taxon>Chelicerata</taxon>
        <taxon>Arachnida</taxon>
        <taxon>Acari</taxon>
        <taxon>Acariformes</taxon>
        <taxon>Sarcoptiformes</taxon>
        <taxon>Oribatida</taxon>
        <taxon>Brachypylina</taxon>
        <taxon>Oppioidea</taxon>
        <taxon>Oppiidae</taxon>
        <taxon>Medioppia</taxon>
    </lineage>
</organism>
<dbReference type="Gene3D" id="3.40.50.2000">
    <property type="entry name" value="Glycogen Phosphorylase B"/>
    <property type="match status" value="2"/>
</dbReference>
<proteinExistence type="predicted"/>
<dbReference type="SUPFAM" id="SSF53756">
    <property type="entry name" value="UDP-Glycosyltransferase/glycogen phosphorylase"/>
    <property type="match status" value="1"/>
</dbReference>
<dbReference type="CDD" id="cd03784">
    <property type="entry name" value="GT1_Gtf-like"/>
    <property type="match status" value="1"/>
</dbReference>
<evidence type="ECO:0000256" key="1">
    <source>
        <dbReference type="ARBA" id="ARBA00022679"/>
    </source>
</evidence>
<evidence type="ECO:0000313" key="2">
    <source>
        <dbReference type="EMBL" id="CAD7622231.1"/>
    </source>
</evidence>
<reference evidence="2" key="1">
    <citation type="submission" date="2020-11" db="EMBL/GenBank/DDBJ databases">
        <authorList>
            <person name="Tran Van P."/>
        </authorList>
    </citation>
    <scope>NUCLEOTIDE SEQUENCE</scope>
</reference>
<dbReference type="PANTHER" id="PTHR48050:SF19">
    <property type="entry name" value="GLYCOSYL TRANSFERASE FAMILY 28 C-TERMINAL DOMAIN-CONTAINING PROTEIN-RELATED"/>
    <property type="match status" value="1"/>
</dbReference>
<dbReference type="EMBL" id="CAJPIZ010000986">
    <property type="protein sequence ID" value="CAG2102661.1"/>
    <property type="molecule type" value="Genomic_DNA"/>
</dbReference>
<evidence type="ECO:0000313" key="3">
    <source>
        <dbReference type="Proteomes" id="UP000759131"/>
    </source>
</evidence>
<dbReference type="InterPro" id="IPR050426">
    <property type="entry name" value="Glycosyltransferase_28"/>
</dbReference>
<dbReference type="GO" id="GO:0008194">
    <property type="term" value="F:UDP-glycosyltransferase activity"/>
    <property type="evidence" value="ECO:0007669"/>
    <property type="project" value="InterPro"/>
</dbReference>
<dbReference type="OrthoDB" id="5835829at2759"/>
<name>A0A7R9KG02_9ACAR</name>
<dbReference type="AlphaFoldDB" id="A0A7R9KG02"/>
<gene>
    <name evidence="2" type="ORF">OSB1V03_LOCUS2696</name>
</gene>
<accession>A0A7R9KG02</accession>
<evidence type="ECO:0008006" key="4">
    <source>
        <dbReference type="Google" id="ProtNLM"/>
    </source>
</evidence>
<dbReference type="InterPro" id="IPR002213">
    <property type="entry name" value="UDP_glucos_trans"/>
</dbReference>
<sequence length="436" mass="48935">MSSKRELTILFAPLCYVGEMMSSVGIGEVLRNAGHRCVYAVTGDWRSRLESMGFEVRLKGQLTDTEPVADSADDNVKIALDAGLLDDKTPLEKAIDCNNFNMQLLFDEEVNTEPYLKAIIADLRPDLIITDHLIALPSIVTSGIPWIFSWSSNPLGLDTGFADPSLPPSMLGLPTNSSEEKIQKYRQLINDGKRELWFKYRDRLTASGCPEVKDFLLWTPSPFANIYITPLELDYTDVRPLPDTFHGFDYYKRSGDQELAFELPAKLANRSGKLVYLSLGSMGGGNVALMKRLVAILAKSRHRFIVSKGVKHNEYELSANMWGERTVPQLRVLPMCDAVVTHGGNNTVTETMYFGKPMVIMPLFADQYDNAQRVMEKGFGLRVDAWKCSEEELLQSIDSVLKNTVMAEKCAKASLRIQTERRIEKLVDLVHSLVKL</sequence>
<dbReference type="Proteomes" id="UP000759131">
    <property type="component" value="Unassembled WGS sequence"/>
</dbReference>